<dbReference type="InterPro" id="IPR029058">
    <property type="entry name" value="AB_hydrolase_fold"/>
</dbReference>
<dbReference type="InterPro" id="IPR003140">
    <property type="entry name" value="PLipase/COase/thioEstase"/>
</dbReference>
<comment type="caution">
    <text evidence="2">The sequence shown here is derived from an EMBL/GenBank/DDBJ whole genome shotgun (WGS) entry which is preliminary data.</text>
</comment>
<dbReference type="Proteomes" id="UP001311799">
    <property type="component" value="Unassembled WGS sequence"/>
</dbReference>
<evidence type="ECO:0000313" key="3">
    <source>
        <dbReference type="Proteomes" id="UP001311799"/>
    </source>
</evidence>
<sequence>MTSERKGLLFCLGCISFIPGIKNRLVNNMSFHPPEIKGYKYSKQYNKVLLYDHNRSKYVTMSEVMRNMVRLVPGRSQVRVKFMTINSTDVFYYINQASKLTIIYSHSNATDIGYLFGHLLDLAYSASVNIISYEYSGYGQSKGEASENSIYEDIDKILDYSINKLKLNPNSIILYGQSIGSAPTIHLASKYNNMNLGGIIIHSGIKSAVSVICNSKTNATLPWYDAFKNLDKIQRVKCPVFVIHGTGDTIIPFNHGEMLYNLAPNKFTPWFVNGANHCNIEVNWRTEFIVRIKKFLMFVSSNSISSPTNKSPTKDIIDNYDLPTISRVSTISSQGFERIDLNVLSDEDDYDDFEDYIVPNKPVGYDNQERAIDSESNSNYISDDSDKGICKKVYFKQIIDKKNEFICYNVNTGINYQLCD</sequence>
<evidence type="ECO:0000259" key="1">
    <source>
        <dbReference type="Pfam" id="PF02230"/>
    </source>
</evidence>
<accession>A0AAV9Y102</accession>
<proteinExistence type="predicted"/>
<keyword evidence="3" id="KW-1185">Reference proteome</keyword>
<organism evidence="2 3">
    <name type="scientific">Cryptosporidium xiaoi</name>
    <dbReference type="NCBI Taxonomy" id="659607"/>
    <lineage>
        <taxon>Eukaryota</taxon>
        <taxon>Sar</taxon>
        <taxon>Alveolata</taxon>
        <taxon>Apicomplexa</taxon>
        <taxon>Conoidasida</taxon>
        <taxon>Coccidia</taxon>
        <taxon>Eucoccidiorida</taxon>
        <taxon>Eimeriorina</taxon>
        <taxon>Cryptosporidiidae</taxon>
        <taxon>Cryptosporidium</taxon>
    </lineage>
</organism>
<dbReference type="PANTHER" id="PTHR12277:SF81">
    <property type="entry name" value="PROTEIN ABHD13"/>
    <property type="match status" value="1"/>
</dbReference>
<dbReference type="SUPFAM" id="SSF53474">
    <property type="entry name" value="alpha/beta-Hydrolases"/>
    <property type="match status" value="1"/>
</dbReference>
<dbReference type="GO" id="GO:0016787">
    <property type="term" value="F:hydrolase activity"/>
    <property type="evidence" value="ECO:0007669"/>
    <property type="project" value="InterPro"/>
</dbReference>
<dbReference type="PANTHER" id="PTHR12277">
    <property type="entry name" value="ALPHA/BETA HYDROLASE DOMAIN-CONTAINING PROTEIN"/>
    <property type="match status" value="1"/>
</dbReference>
<dbReference type="Gene3D" id="3.40.50.1820">
    <property type="entry name" value="alpha/beta hydrolase"/>
    <property type="match status" value="2"/>
</dbReference>
<name>A0AAV9Y102_9CRYT</name>
<gene>
    <name evidence="2" type="ORF">RS030_192889</name>
</gene>
<feature type="domain" description="Phospholipase/carboxylesterase/thioesterase" evidence="1">
    <location>
        <begin position="144"/>
        <end position="262"/>
    </location>
</feature>
<reference evidence="2 3" key="1">
    <citation type="submission" date="2023-10" db="EMBL/GenBank/DDBJ databases">
        <title>Comparative genomics analysis reveals potential genetic determinants of host preference in Cryptosporidium xiaoi.</title>
        <authorList>
            <person name="Xiao L."/>
            <person name="Li J."/>
        </authorList>
    </citation>
    <scope>NUCLEOTIDE SEQUENCE [LARGE SCALE GENOMIC DNA]</scope>
    <source>
        <strain evidence="2 3">52996</strain>
    </source>
</reference>
<evidence type="ECO:0000313" key="2">
    <source>
        <dbReference type="EMBL" id="KAK6589857.1"/>
    </source>
</evidence>
<dbReference type="EMBL" id="JAWDEY010000010">
    <property type="protein sequence ID" value="KAK6589857.1"/>
    <property type="molecule type" value="Genomic_DNA"/>
</dbReference>
<dbReference type="AlphaFoldDB" id="A0AAV9Y102"/>
<dbReference type="Pfam" id="PF02230">
    <property type="entry name" value="Abhydrolase_2"/>
    <property type="match status" value="1"/>
</dbReference>
<protein>
    <recommendedName>
        <fullName evidence="1">Phospholipase/carboxylesterase/thioesterase domain-containing protein</fullName>
    </recommendedName>
</protein>